<proteinExistence type="predicted"/>
<evidence type="ECO:0000313" key="2">
    <source>
        <dbReference type="EMBL" id="KZS09884.1"/>
    </source>
</evidence>
<feature type="compositionally biased region" description="Polar residues" evidence="1">
    <location>
        <begin position="403"/>
        <end position="413"/>
    </location>
</feature>
<feature type="compositionally biased region" description="Low complexity" evidence="1">
    <location>
        <begin position="414"/>
        <end position="432"/>
    </location>
</feature>
<evidence type="ECO:0000313" key="3">
    <source>
        <dbReference type="Proteomes" id="UP000076858"/>
    </source>
</evidence>
<dbReference type="OrthoDB" id="6356084at2759"/>
<feature type="compositionally biased region" description="Polar residues" evidence="1">
    <location>
        <begin position="516"/>
        <end position="539"/>
    </location>
</feature>
<gene>
    <name evidence="2" type="ORF">APZ42_025687</name>
</gene>
<dbReference type="Proteomes" id="UP000076858">
    <property type="component" value="Unassembled WGS sequence"/>
</dbReference>
<feature type="compositionally biased region" description="Low complexity" evidence="1">
    <location>
        <begin position="286"/>
        <end position="309"/>
    </location>
</feature>
<name>A0A0P5YVH9_9CRUS</name>
<comment type="caution">
    <text evidence="2">The sequence shown here is derived from an EMBL/GenBank/DDBJ whole genome shotgun (WGS) entry which is preliminary data.</text>
</comment>
<dbReference type="EMBL" id="LRGB01001937">
    <property type="protein sequence ID" value="KZS09884.1"/>
    <property type="molecule type" value="Genomic_DNA"/>
</dbReference>
<accession>A0A0P5YVH9</accession>
<feature type="region of interest" description="Disordered" evidence="1">
    <location>
        <begin position="278"/>
        <end position="312"/>
    </location>
</feature>
<feature type="compositionally biased region" description="Low complexity" evidence="1">
    <location>
        <begin position="631"/>
        <end position="642"/>
    </location>
</feature>
<sequence length="642" mass="70284">MLQLEYFSLIPIDELENHDENTWLYVLEIRPLKLAYVPTPSNVTQPGLNSTINLKDNSEWLDNLSPGDILLQDVIVTDTISENDQTKIIDTRTFTRPRKNRFSPSLLKPISQQDENSQLNSTYNYKTGDVLNRTDVLNATVVIDEPTNNFGTTTQGELNATFPVELNAPAEEELSPCNNNVYNLNSTFSTQPTSDRSYSIAPAKAVLNATYVEEVPVQDPITSESRNYCLDELDELNEIEEEDRCDFNEEGFRKPLMPGAVPKKTLIRTSTWNVEVLPPSPKKEITPPSSKITPPSSKITPPSSKITPPATNGLKDIEKRAKLQEDILAQTSTPMGQRRFSAFPRPAEVDHHLGSPIVSLAEGIANFGPPHLLTESIIENANLDLTLDNSNNRTREIKAQLTFDKSQNSVENQSDSPCSPASSPYSSQSLDSETGGATTAREMIRRSMPNLNNQSRLRLPQPSSLSGNLNRQHGSDSGLRPPSMNNVVRPPMPNSSTFGLMRPQFKVPQPPPPVETTLNTTRGTAPTQPVRSSQLQQPRLSGLAPPARGSLLPNASSKLKPLQLVAPRASGAALPVKAVIPPAKASNDELNSTVIMEKPSVLAAAPVHSGIPRPSMLSKIPMPRTMKSSIPMPAARPRAPPQ</sequence>
<protein>
    <submittedName>
        <fullName evidence="2">Fat cadherin-related tumor suppressor</fullName>
    </submittedName>
</protein>
<evidence type="ECO:0000256" key="1">
    <source>
        <dbReference type="SAM" id="MobiDB-lite"/>
    </source>
</evidence>
<dbReference type="AlphaFoldDB" id="A0A0P5YVH9"/>
<feature type="compositionally biased region" description="Low complexity" evidence="1">
    <location>
        <begin position="454"/>
        <end position="466"/>
    </location>
</feature>
<feature type="region of interest" description="Disordered" evidence="1">
    <location>
        <begin position="401"/>
        <end position="543"/>
    </location>
</feature>
<keyword evidence="3" id="KW-1185">Reference proteome</keyword>
<organism evidence="2 3">
    <name type="scientific">Daphnia magna</name>
    <dbReference type="NCBI Taxonomy" id="35525"/>
    <lineage>
        <taxon>Eukaryota</taxon>
        <taxon>Metazoa</taxon>
        <taxon>Ecdysozoa</taxon>
        <taxon>Arthropoda</taxon>
        <taxon>Crustacea</taxon>
        <taxon>Branchiopoda</taxon>
        <taxon>Diplostraca</taxon>
        <taxon>Cladocera</taxon>
        <taxon>Anomopoda</taxon>
        <taxon>Daphniidae</taxon>
        <taxon>Daphnia</taxon>
    </lineage>
</organism>
<feature type="region of interest" description="Disordered" evidence="1">
    <location>
        <begin position="608"/>
        <end position="642"/>
    </location>
</feature>
<reference evidence="2 3" key="1">
    <citation type="submission" date="2016-03" db="EMBL/GenBank/DDBJ databases">
        <title>EvidentialGene: Evidence-directed Construction of Genes on Genomes.</title>
        <authorList>
            <person name="Gilbert D.G."/>
            <person name="Choi J.-H."/>
            <person name="Mockaitis K."/>
            <person name="Colbourne J."/>
            <person name="Pfrender M."/>
        </authorList>
    </citation>
    <scope>NUCLEOTIDE SEQUENCE [LARGE SCALE GENOMIC DNA]</scope>
    <source>
        <strain evidence="2 3">Xinb3</strain>
        <tissue evidence="2">Complete organism</tissue>
    </source>
</reference>